<accession>A0A226BVZ7</accession>
<dbReference type="Proteomes" id="UP000214588">
    <property type="component" value="Unassembled WGS sequence"/>
</dbReference>
<proteinExistence type="predicted"/>
<name>A0A226BVZ7_9FIRM</name>
<sequence length="137" mass="15855">MSSKCYQIVTNNPKVKEEFQEAIYIKGDFEDVLTKTRDLVHKGAELVTHPLGASIRMLYSPYRSIIIKEKQDTINDFYIQTIENSIVTYQKHAATRREDSDNKHDYENVDYQLLLSSLKECESLFYDNHTLSGGAIQ</sequence>
<keyword evidence="2" id="KW-1185">Reference proteome</keyword>
<evidence type="ECO:0000313" key="2">
    <source>
        <dbReference type="Proteomes" id="UP000214588"/>
    </source>
</evidence>
<gene>
    <name evidence="1" type="ORF">CDO51_10050</name>
</gene>
<reference evidence="1 2" key="1">
    <citation type="submission" date="2017-06" db="EMBL/GenBank/DDBJ databases">
        <title>Draft Genome Sequence of Natranaerobius trueperi halophilic, alkalithermophilic bacteria from soda lakes.</title>
        <authorList>
            <person name="Zhao B."/>
        </authorList>
    </citation>
    <scope>NUCLEOTIDE SEQUENCE [LARGE SCALE GENOMIC DNA]</scope>
    <source>
        <strain evidence="1 2">DSM 18760</strain>
    </source>
</reference>
<dbReference type="EMBL" id="NIQC01000025">
    <property type="protein sequence ID" value="OWZ83163.1"/>
    <property type="molecule type" value="Genomic_DNA"/>
</dbReference>
<comment type="caution">
    <text evidence="1">The sequence shown here is derived from an EMBL/GenBank/DDBJ whole genome shotgun (WGS) entry which is preliminary data.</text>
</comment>
<evidence type="ECO:0008006" key="3">
    <source>
        <dbReference type="Google" id="ProtNLM"/>
    </source>
</evidence>
<dbReference type="RefSeq" id="WP_089024135.1">
    <property type="nucleotide sequence ID" value="NZ_NIQC01000025.1"/>
</dbReference>
<dbReference type="OrthoDB" id="92592at2"/>
<dbReference type="AlphaFoldDB" id="A0A226BVZ7"/>
<organism evidence="1 2">
    <name type="scientific">Natranaerobius trueperi</name>
    <dbReference type="NCBI Taxonomy" id="759412"/>
    <lineage>
        <taxon>Bacteria</taxon>
        <taxon>Bacillati</taxon>
        <taxon>Bacillota</taxon>
        <taxon>Clostridia</taxon>
        <taxon>Natranaerobiales</taxon>
        <taxon>Natranaerobiaceae</taxon>
        <taxon>Natranaerobius</taxon>
    </lineage>
</organism>
<dbReference type="InterPro" id="IPR047735">
    <property type="entry name" value="GrdX-like"/>
</dbReference>
<protein>
    <recommendedName>
        <fullName evidence="3">GrdX protein</fullName>
    </recommendedName>
</protein>
<evidence type="ECO:0000313" key="1">
    <source>
        <dbReference type="EMBL" id="OWZ83163.1"/>
    </source>
</evidence>
<dbReference type="NCBIfam" id="NF038093">
    <property type="entry name" value="GrdX"/>
    <property type="match status" value="1"/>
</dbReference>